<proteinExistence type="inferred from homology"/>
<evidence type="ECO:0000256" key="4">
    <source>
        <dbReference type="ARBA" id="ARBA00023015"/>
    </source>
</evidence>
<evidence type="ECO:0000256" key="7">
    <source>
        <dbReference type="ARBA" id="ARBA00023242"/>
    </source>
</evidence>
<evidence type="ECO:0000256" key="2">
    <source>
        <dbReference type="ARBA" id="ARBA00022723"/>
    </source>
</evidence>
<gene>
    <name evidence="14" type="ORF">VN97_g11359</name>
</gene>
<keyword evidence="15" id="KW-1185">Reference proteome</keyword>
<keyword evidence="4" id="KW-0805">Transcription regulation</keyword>
<dbReference type="PROSITE" id="PS00463">
    <property type="entry name" value="ZN2_CY6_FUNGAL_1"/>
    <property type="match status" value="1"/>
</dbReference>
<evidence type="ECO:0000256" key="6">
    <source>
        <dbReference type="ARBA" id="ARBA00023163"/>
    </source>
</evidence>
<comment type="similarity">
    <text evidence="8">Belongs to the prtT family.</text>
</comment>
<keyword evidence="3" id="KW-0862">Zinc</keyword>
<dbReference type="PANTHER" id="PTHR31845">
    <property type="entry name" value="FINGER DOMAIN PROTEIN, PUTATIVE-RELATED"/>
    <property type="match status" value="1"/>
</dbReference>
<feature type="domain" description="Zn(2)-C6 fungal-type" evidence="13">
    <location>
        <begin position="48"/>
        <end position="77"/>
    </location>
</feature>
<evidence type="ECO:0000313" key="14">
    <source>
        <dbReference type="EMBL" id="KAJ9482083.1"/>
    </source>
</evidence>
<dbReference type="AlphaFoldDB" id="A0AAI9X3F7"/>
<dbReference type="CDD" id="cd00067">
    <property type="entry name" value="GAL4"/>
    <property type="match status" value="1"/>
</dbReference>
<keyword evidence="2" id="KW-0479">Metal-binding</keyword>
<dbReference type="Proteomes" id="UP001227192">
    <property type="component" value="Unassembled WGS sequence"/>
</dbReference>
<dbReference type="Gene3D" id="4.10.240.10">
    <property type="entry name" value="Zn(2)-C6 fungal-type DNA-binding domain"/>
    <property type="match status" value="1"/>
</dbReference>
<reference evidence="14" key="1">
    <citation type="submission" date="2015-06" db="EMBL/GenBank/DDBJ databases">
        <authorList>
            <person name="Nguyen H."/>
        </authorList>
    </citation>
    <scope>NUCLEOTIDE SEQUENCE</scope>
    <source>
        <strain evidence="14">DAOM 180753</strain>
    </source>
</reference>
<keyword evidence="12" id="KW-0812">Transmembrane</keyword>
<dbReference type="GO" id="GO:0006351">
    <property type="term" value="P:DNA-templated transcription"/>
    <property type="evidence" value="ECO:0007669"/>
    <property type="project" value="InterPro"/>
</dbReference>
<evidence type="ECO:0000259" key="13">
    <source>
        <dbReference type="PROSITE" id="PS50048"/>
    </source>
</evidence>
<dbReference type="SMART" id="SM00066">
    <property type="entry name" value="GAL4"/>
    <property type="match status" value="1"/>
</dbReference>
<dbReference type="GO" id="GO:0005634">
    <property type="term" value="C:nucleus"/>
    <property type="evidence" value="ECO:0007669"/>
    <property type="project" value="UniProtKB-SubCell"/>
</dbReference>
<feature type="region of interest" description="Disordered" evidence="11">
    <location>
        <begin position="1"/>
        <end position="40"/>
    </location>
</feature>
<evidence type="ECO:0000256" key="9">
    <source>
        <dbReference type="ARBA" id="ARBA00041135"/>
    </source>
</evidence>
<evidence type="ECO:0000256" key="12">
    <source>
        <dbReference type="SAM" id="Phobius"/>
    </source>
</evidence>
<keyword evidence="12" id="KW-0472">Membrane</keyword>
<evidence type="ECO:0000256" key="11">
    <source>
        <dbReference type="SAM" id="MobiDB-lite"/>
    </source>
</evidence>
<evidence type="ECO:0000256" key="5">
    <source>
        <dbReference type="ARBA" id="ARBA00023125"/>
    </source>
</evidence>
<evidence type="ECO:0000256" key="10">
    <source>
        <dbReference type="ARBA" id="ARBA00042461"/>
    </source>
</evidence>
<dbReference type="PROSITE" id="PS50048">
    <property type="entry name" value="ZN2_CY6_FUNGAL_2"/>
    <property type="match status" value="1"/>
</dbReference>
<dbReference type="GO" id="GO:0000981">
    <property type="term" value="F:DNA-binding transcription factor activity, RNA polymerase II-specific"/>
    <property type="evidence" value="ECO:0007669"/>
    <property type="project" value="InterPro"/>
</dbReference>
<keyword evidence="12" id="KW-1133">Transmembrane helix</keyword>
<protein>
    <recommendedName>
        <fullName evidence="9">Transcriptional activator of proteases prtT</fullName>
    </recommendedName>
    <alternativeName>
        <fullName evidence="10">Zn(2)-C6 zinc finger-containing protein prtT</fullName>
    </alternativeName>
</protein>
<keyword evidence="5" id="KW-0238">DNA-binding</keyword>
<name>A0AAI9X3F7_PENTH</name>
<evidence type="ECO:0000256" key="1">
    <source>
        <dbReference type="ARBA" id="ARBA00004123"/>
    </source>
</evidence>
<dbReference type="CDD" id="cd12148">
    <property type="entry name" value="fungal_TF_MHR"/>
    <property type="match status" value="1"/>
</dbReference>
<reference evidence="14" key="2">
    <citation type="journal article" date="2016" name="Fungal Biol.">
        <title>Ochratoxin A production by Penicillium thymicola.</title>
        <authorList>
            <person name="Nguyen H.D.T."/>
            <person name="McMullin D.R."/>
            <person name="Ponomareva E."/>
            <person name="Riley R."/>
            <person name="Pomraning K.R."/>
            <person name="Baker S.E."/>
            <person name="Seifert K.A."/>
        </authorList>
    </citation>
    <scope>NUCLEOTIDE SEQUENCE</scope>
    <source>
        <strain evidence="14">DAOM 180753</strain>
    </source>
</reference>
<dbReference type="Pfam" id="PF00172">
    <property type="entry name" value="Zn_clus"/>
    <property type="match status" value="1"/>
</dbReference>
<dbReference type="InterPro" id="IPR007219">
    <property type="entry name" value="XnlR_reg_dom"/>
</dbReference>
<evidence type="ECO:0000256" key="8">
    <source>
        <dbReference type="ARBA" id="ARBA00038134"/>
    </source>
</evidence>
<dbReference type="InterPro" id="IPR051089">
    <property type="entry name" value="prtT"/>
</dbReference>
<sequence>MSDNQATSAAASKRGRRSDSRYRSAGRGSIATDERQLQKPRAQRATWACERCRNKKLRCIGGHPCTSCQRAEIECDFDDRGTSSNQGPFVTNQRLLQLEKTVSNLVAGLSHLTSTQQSSSLVQSSSHRQPSSGPPLDGCFLIASPSWGDTNQLAPRHEMTPDVRDIANPSSDMRSSIALASSDAPQPGVNLFASNQPITPISQQTRASPVGSGGPEGLQSRWAALQQNSAPFPPLMGHPTAWSGEPVKVTLEGGLRDQSAIGMTQYTARVNLGSEPVSEHLVKESQAWALFRLFFHKCQPLLPLLQPGNDLESYFSHMQYSSPFLFTVILMIAGRYYSKYRDIEFAIAGLPDITVSDIEAINDLAISHLGLALVRKQHQLSDVQAAVLFSAWIPRGKGQSPDQWMVTGLCTRLAHRIGLPDNAEDPLIARVLESAQIDPDDIHKASSIIYQWHTWLIVHQYDIFLSLGFGRPHTTSSPPPCPQQYLAFVRKLGSSTHIDPTAATYVTSLAELSLIAIDLISGLREARLPPKPPSHFNQPVCIVPALLTSTNKLLDKWQLQWTWCGSYGAISLGSRAKLTQIYGEHTRLCLNSLSLNLFAAHAIDEDHQRDIAVPCLTRACEAAVAIVQLYTERSDTDTIIRYGPDVGTDHQLFVKPLTYPSFPIQYLVLILGQAAVFLIRLLAARAKLPLPFDQLVLTHYFQKAVELLESNDFSRTSLCGWVARLSRDLARHAGMSFDAEPGKTGVNFSVLDSGPTDLNWDFDVSALIGQDLLVEESGLDLVQYLNLPQPFIPLS</sequence>
<keyword evidence="6" id="KW-0804">Transcription</keyword>
<keyword evidence="7" id="KW-0539">Nucleus</keyword>
<accession>A0AAI9X3F7</accession>
<comment type="caution">
    <text evidence="14">The sequence shown here is derived from an EMBL/GenBank/DDBJ whole genome shotgun (WGS) entry which is preliminary data.</text>
</comment>
<feature type="compositionally biased region" description="Polar residues" evidence="11">
    <location>
        <begin position="1"/>
        <end position="10"/>
    </location>
</feature>
<dbReference type="SMART" id="SM00906">
    <property type="entry name" value="Fungal_trans"/>
    <property type="match status" value="1"/>
</dbReference>
<dbReference type="GO" id="GO:0000976">
    <property type="term" value="F:transcription cis-regulatory region binding"/>
    <property type="evidence" value="ECO:0007669"/>
    <property type="project" value="TreeGrafter"/>
</dbReference>
<organism evidence="14 15">
    <name type="scientific">Penicillium thymicola</name>
    <dbReference type="NCBI Taxonomy" id="293382"/>
    <lineage>
        <taxon>Eukaryota</taxon>
        <taxon>Fungi</taxon>
        <taxon>Dikarya</taxon>
        <taxon>Ascomycota</taxon>
        <taxon>Pezizomycotina</taxon>
        <taxon>Eurotiomycetes</taxon>
        <taxon>Eurotiomycetidae</taxon>
        <taxon>Eurotiales</taxon>
        <taxon>Aspergillaceae</taxon>
        <taxon>Penicillium</taxon>
    </lineage>
</organism>
<evidence type="ECO:0000313" key="15">
    <source>
        <dbReference type="Proteomes" id="UP001227192"/>
    </source>
</evidence>
<dbReference type="EMBL" id="LACB01000621">
    <property type="protein sequence ID" value="KAJ9482083.1"/>
    <property type="molecule type" value="Genomic_DNA"/>
</dbReference>
<dbReference type="InterPro" id="IPR001138">
    <property type="entry name" value="Zn2Cys6_DnaBD"/>
</dbReference>
<evidence type="ECO:0000256" key="3">
    <source>
        <dbReference type="ARBA" id="ARBA00022833"/>
    </source>
</evidence>
<dbReference type="SUPFAM" id="SSF57701">
    <property type="entry name" value="Zn2/Cys6 DNA-binding domain"/>
    <property type="match status" value="1"/>
</dbReference>
<comment type="subcellular location">
    <subcellularLocation>
        <location evidence="1">Nucleus</location>
    </subcellularLocation>
</comment>
<dbReference type="PANTHER" id="PTHR31845:SF34">
    <property type="entry name" value="TRANSCRIPTIONAL ACTIVATOR OF PROTEASES PRTT"/>
    <property type="match status" value="1"/>
</dbReference>
<feature type="transmembrane region" description="Helical" evidence="12">
    <location>
        <begin position="664"/>
        <end position="683"/>
    </location>
</feature>
<dbReference type="GO" id="GO:0008270">
    <property type="term" value="F:zinc ion binding"/>
    <property type="evidence" value="ECO:0007669"/>
    <property type="project" value="InterPro"/>
</dbReference>
<dbReference type="InterPro" id="IPR036864">
    <property type="entry name" value="Zn2-C6_fun-type_DNA-bd_sf"/>
</dbReference>